<sequence length="86" mass="10200">MRNSLFDWSELSAFYTEYIKEKYQENRVPARHPGPFRVRPQKKTRDPAVHDNSKQWNEIDINCGLTGQNDQNKSYNNKTNIIIDTQ</sequence>
<accession>A0A8R1I7Y0</accession>
<keyword evidence="3" id="KW-1185">Reference proteome</keyword>
<name>A0A8R1I7Y0_CAEJA</name>
<feature type="region of interest" description="Disordered" evidence="1">
    <location>
        <begin position="29"/>
        <end position="54"/>
    </location>
</feature>
<protein>
    <submittedName>
        <fullName evidence="2">Uncharacterized protein</fullName>
    </submittedName>
</protein>
<evidence type="ECO:0000256" key="1">
    <source>
        <dbReference type="SAM" id="MobiDB-lite"/>
    </source>
</evidence>
<evidence type="ECO:0000313" key="3">
    <source>
        <dbReference type="Proteomes" id="UP000005237"/>
    </source>
</evidence>
<proteinExistence type="predicted"/>
<reference evidence="3" key="1">
    <citation type="submission" date="2010-08" db="EMBL/GenBank/DDBJ databases">
        <authorList>
            <consortium name="Caenorhabditis japonica Sequencing Consortium"/>
            <person name="Wilson R.K."/>
        </authorList>
    </citation>
    <scope>NUCLEOTIDE SEQUENCE [LARGE SCALE GENOMIC DNA]</scope>
    <source>
        <strain evidence="3">DF5081</strain>
    </source>
</reference>
<dbReference type="Proteomes" id="UP000005237">
    <property type="component" value="Unassembled WGS sequence"/>
</dbReference>
<reference evidence="2" key="2">
    <citation type="submission" date="2022-06" db="UniProtKB">
        <authorList>
            <consortium name="EnsemblMetazoa"/>
        </authorList>
    </citation>
    <scope>IDENTIFICATION</scope>
    <source>
        <strain evidence="2">DF5081</strain>
    </source>
</reference>
<dbReference type="EnsemblMetazoa" id="CJA24489.1">
    <property type="protein sequence ID" value="CJA24489.1"/>
    <property type="gene ID" value="WBGene00180061"/>
</dbReference>
<feature type="compositionally biased region" description="Basic and acidic residues" evidence="1">
    <location>
        <begin position="43"/>
        <end position="53"/>
    </location>
</feature>
<evidence type="ECO:0000313" key="2">
    <source>
        <dbReference type="EnsemblMetazoa" id="CJA24489.1"/>
    </source>
</evidence>
<organism evidence="2 3">
    <name type="scientific">Caenorhabditis japonica</name>
    <dbReference type="NCBI Taxonomy" id="281687"/>
    <lineage>
        <taxon>Eukaryota</taxon>
        <taxon>Metazoa</taxon>
        <taxon>Ecdysozoa</taxon>
        <taxon>Nematoda</taxon>
        <taxon>Chromadorea</taxon>
        <taxon>Rhabditida</taxon>
        <taxon>Rhabditina</taxon>
        <taxon>Rhabditomorpha</taxon>
        <taxon>Rhabditoidea</taxon>
        <taxon>Rhabditidae</taxon>
        <taxon>Peloderinae</taxon>
        <taxon>Caenorhabditis</taxon>
    </lineage>
</organism>
<dbReference type="AlphaFoldDB" id="A0A8R1I7Y0"/>